<feature type="non-terminal residue" evidence="1">
    <location>
        <position position="31"/>
    </location>
</feature>
<dbReference type="EMBL" id="BARS01007719">
    <property type="protein sequence ID" value="GAF68602.1"/>
    <property type="molecule type" value="Genomic_DNA"/>
</dbReference>
<organism evidence="1">
    <name type="scientific">marine sediment metagenome</name>
    <dbReference type="NCBI Taxonomy" id="412755"/>
    <lineage>
        <taxon>unclassified sequences</taxon>
        <taxon>metagenomes</taxon>
        <taxon>ecological metagenomes</taxon>
    </lineage>
</organism>
<gene>
    <name evidence="1" type="ORF">S01H1_14815</name>
</gene>
<name>X0RY00_9ZZZZ</name>
<proteinExistence type="predicted"/>
<reference evidence="1" key="1">
    <citation type="journal article" date="2014" name="Front. Microbiol.">
        <title>High frequency of phylogenetically diverse reductive dehalogenase-homologous genes in deep subseafloor sedimentary metagenomes.</title>
        <authorList>
            <person name="Kawai M."/>
            <person name="Futagami T."/>
            <person name="Toyoda A."/>
            <person name="Takaki Y."/>
            <person name="Nishi S."/>
            <person name="Hori S."/>
            <person name="Arai W."/>
            <person name="Tsubouchi T."/>
            <person name="Morono Y."/>
            <person name="Uchiyama I."/>
            <person name="Ito T."/>
            <person name="Fujiyama A."/>
            <person name="Inagaki F."/>
            <person name="Takami H."/>
        </authorList>
    </citation>
    <scope>NUCLEOTIDE SEQUENCE</scope>
    <source>
        <strain evidence="1">Expedition CK06-06</strain>
    </source>
</reference>
<sequence length="31" mass="3452">MASAKFIITPVCINISHPLSIVTDRLKKELL</sequence>
<accession>X0RY00</accession>
<dbReference type="AlphaFoldDB" id="X0RY00"/>
<comment type="caution">
    <text evidence="1">The sequence shown here is derived from an EMBL/GenBank/DDBJ whole genome shotgun (WGS) entry which is preliminary data.</text>
</comment>
<protein>
    <submittedName>
        <fullName evidence="1">Uncharacterized protein</fullName>
    </submittedName>
</protein>
<evidence type="ECO:0000313" key="1">
    <source>
        <dbReference type="EMBL" id="GAF68602.1"/>
    </source>
</evidence>